<dbReference type="EMBL" id="JAYRBN010000058">
    <property type="protein sequence ID" value="KAL2742373.1"/>
    <property type="molecule type" value="Genomic_DNA"/>
</dbReference>
<feature type="compositionally biased region" description="Basic residues" evidence="1">
    <location>
        <begin position="1"/>
        <end position="13"/>
    </location>
</feature>
<feature type="region of interest" description="Disordered" evidence="1">
    <location>
        <begin position="127"/>
        <end position="152"/>
    </location>
</feature>
<dbReference type="Proteomes" id="UP001607303">
    <property type="component" value="Unassembled WGS sequence"/>
</dbReference>
<protein>
    <submittedName>
        <fullName evidence="2">Uncharacterized protein</fullName>
    </submittedName>
</protein>
<feature type="compositionally biased region" description="Basic and acidic residues" evidence="1">
    <location>
        <begin position="14"/>
        <end position="23"/>
    </location>
</feature>
<dbReference type="AlphaFoldDB" id="A0ABD2CBD1"/>
<keyword evidence="3" id="KW-1185">Reference proteome</keyword>
<sequence>METRKTKKNKTKKKNEEEEKDQKEEEVEEEEKEEERGGGGRGGGGGGGGGSKRGCYEFSRGFEVLDDKTTSACFRSRIATEPNEEIHFRDDYYNYYDYYYDYYYDDNDDDDDVTKGNGTKKIRGVSRASQKRTKEVYEGDEKEEGDGCVKEM</sequence>
<feature type="compositionally biased region" description="Acidic residues" evidence="1">
    <location>
        <begin position="24"/>
        <end position="33"/>
    </location>
</feature>
<gene>
    <name evidence="2" type="ORF">V1477_010002</name>
</gene>
<comment type="caution">
    <text evidence="2">The sequence shown here is derived from an EMBL/GenBank/DDBJ whole genome shotgun (WGS) entry which is preliminary data.</text>
</comment>
<accession>A0ABD2CBD1</accession>
<organism evidence="2 3">
    <name type="scientific">Vespula maculifrons</name>
    <name type="common">Eastern yellow jacket</name>
    <name type="synonym">Wasp</name>
    <dbReference type="NCBI Taxonomy" id="7453"/>
    <lineage>
        <taxon>Eukaryota</taxon>
        <taxon>Metazoa</taxon>
        <taxon>Ecdysozoa</taxon>
        <taxon>Arthropoda</taxon>
        <taxon>Hexapoda</taxon>
        <taxon>Insecta</taxon>
        <taxon>Pterygota</taxon>
        <taxon>Neoptera</taxon>
        <taxon>Endopterygota</taxon>
        <taxon>Hymenoptera</taxon>
        <taxon>Apocrita</taxon>
        <taxon>Aculeata</taxon>
        <taxon>Vespoidea</taxon>
        <taxon>Vespidae</taxon>
        <taxon>Vespinae</taxon>
        <taxon>Vespula</taxon>
    </lineage>
</organism>
<evidence type="ECO:0000313" key="3">
    <source>
        <dbReference type="Proteomes" id="UP001607303"/>
    </source>
</evidence>
<reference evidence="2 3" key="1">
    <citation type="journal article" date="2024" name="Ann. Entomol. Soc. Am.">
        <title>Genomic analyses of the southern and eastern yellowjacket wasps (Hymenoptera: Vespidae) reveal evolutionary signatures of social life.</title>
        <authorList>
            <person name="Catto M.A."/>
            <person name="Caine P.B."/>
            <person name="Orr S.E."/>
            <person name="Hunt B.G."/>
            <person name="Goodisman M.A.D."/>
        </authorList>
    </citation>
    <scope>NUCLEOTIDE SEQUENCE [LARGE SCALE GENOMIC DNA]</scope>
    <source>
        <strain evidence="2">232</strain>
        <tissue evidence="2">Head and thorax</tissue>
    </source>
</reference>
<feature type="compositionally biased region" description="Basic and acidic residues" evidence="1">
    <location>
        <begin position="132"/>
        <end position="152"/>
    </location>
</feature>
<name>A0ABD2CBD1_VESMC</name>
<evidence type="ECO:0000256" key="1">
    <source>
        <dbReference type="SAM" id="MobiDB-lite"/>
    </source>
</evidence>
<proteinExistence type="predicted"/>
<feature type="compositionally biased region" description="Gly residues" evidence="1">
    <location>
        <begin position="39"/>
        <end position="52"/>
    </location>
</feature>
<evidence type="ECO:0000313" key="2">
    <source>
        <dbReference type="EMBL" id="KAL2742373.1"/>
    </source>
</evidence>
<feature type="region of interest" description="Disordered" evidence="1">
    <location>
        <begin position="1"/>
        <end position="52"/>
    </location>
</feature>